<keyword evidence="4 7" id="KW-0863">Zinc-finger</keyword>
<protein>
    <recommendedName>
        <fullName evidence="10">C2H2-type domain-containing protein</fullName>
    </recommendedName>
</protein>
<evidence type="ECO:0000313" key="11">
    <source>
        <dbReference type="Ensembl" id="ENSHCOP00000017479.1"/>
    </source>
</evidence>
<feature type="compositionally biased region" description="Polar residues" evidence="8">
    <location>
        <begin position="74"/>
        <end position="87"/>
    </location>
</feature>
<keyword evidence="6" id="KW-0539">Nucleus</keyword>
<evidence type="ECO:0000256" key="5">
    <source>
        <dbReference type="ARBA" id="ARBA00022833"/>
    </source>
</evidence>
<dbReference type="FunFam" id="3.30.160.60:FF:000100">
    <property type="entry name" value="Zinc finger 45-like"/>
    <property type="match status" value="1"/>
</dbReference>
<keyword evidence="9" id="KW-0732">Signal</keyword>
<evidence type="ECO:0000256" key="8">
    <source>
        <dbReference type="SAM" id="MobiDB-lite"/>
    </source>
</evidence>
<dbReference type="PROSITE" id="PS00028">
    <property type="entry name" value="ZINC_FINGER_C2H2_1"/>
    <property type="match status" value="5"/>
</dbReference>
<dbReference type="PANTHER" id="PTHR24388">
    <property type="entry name" value="ZINC FINGER PROTEIN"/>
    <property type="match status" value="1"/>
</dbReference>
<feature type="region of interest" description="Disordered" evidence="8">
    <location>
        <begin position="67"/>
        <end position="114"/>
    </location>
</feature>
<keyword evidence="3" id="KW-0677">Repeat</keyword>
<dbReference type="Gene3D" id="3.30.160.60">
    <property type="entry name" value="Classic Zinc Finger"/>
    <property type="match status" value="5"/>
</dbReference>
<evidence type="ECO:0000256" key="7">
    <source>
        <dbReference type="PROSITE-ProRule" id="PRU00042"/>
    </source>
</evidence>
<keyword evidence="12" id="KW-1185">Reference proteome</keyword>
<reference evidence="11" key="1">
    <citation type="submission" date="2025-08" db="UniProtKB">
        <authorList>
            <consortium name="Ensembl"/>
        </authorList>
    </citation>
    <scope>IDENTIFICATION</scope>
</reference>
<dbReference type="SUPFAM" id="SSF57667">
    <property type="entry name" value="beta-beta-alpha zinc fingers"/>
    <property type="match status" value="3"/>
</dbReference>
<accession>A0A3Q2YGX9</accession>
<dbReference type="FunFam" id="3.30.160.60:FF:000690">
    <property type="entry name" value="Zinc finger protein 354C"/>
    <property type="match status" value="1"/>
</dbReference>
<evidence type="ECO:0000313" key="12">
    <source>
        <dbReference type="Proteomes" id="UP000264820"/>
    </source>
</evidence>
<evidence type="ECO:0000256" key="1">
    <source>
        <dbReference type="ARBA" id="ARBA00004123"/>
    </source>
</evidence>
<name>A0A3Q2YGX9_HIPCM</name>
<dbReference type="GO" id="GO:0005634">
    <property type="term" value="C:nucleus"/>
    <property type="evidence" value="ECO:0007669"/>
    <property type="project" value="UniProtKB-SubCell"/>
</dbReference>
<dbReference type="GO" id="GO:0000978">
    <property type="term" value="F:RNA polymerase II cis-regulatory region sequence-specific DNA binding"/>
    <property type="evidence" value="ECO:0007669"/>
    <property type="project" value="TreeGrafter"/>
</dbReference>
<feature type="domain" description="C2H2-type" evidence="10">
    <location>
        <begin position="187"/>
        <end position="214"/>
    </location>
</feature>
<dbReference type="SMART" id="SM00355">
    <property type="entry name" value="ZnF_C2H2"/>
    <property type="match status" value="5"/>
</dbReference>
<dbReference type="GeneTree" id="ENSGT00940000162287"/>
<dbReference type="InterPro" id="IPR013087">
    <property type="entry name" value="Znf_C2H2_type"/>
</dbReference>
<feature type="domain" description="C2H2-type" evidence="10">
    <location>
        <begin position="243"/>
        <end position="270"/>
    </location>
</feature>
<proteinExistence type="predicted"/>
<dbReference type="Ensembl" id="ENSHCOT00000013697.1">
    <property type="protein sequence ID" value="ENSHCOP00000017479.1"/>
    <property type="gene ID" value="ENSHCOG00000001313.1"/>
</dbReference>
<organism evidence="11 12">
    <name type="scientific">Hippocampus comes</name>
    <name type="common">Tiger tail seahorse</name>
    <dbReference type="NCBI Taxonomy" id="109280"/>
    <lineage>
        <taxon>Eukaryota</taxon>
        <taxon>Metazoa</taxon>
        <taxon>Chordata</taxon>
        <taxon>Craniata</taxon>
        <taxon>Vertebrata</taxon>
        <taxon>Euteleostomi</taxon>
        <taxon>Actinopterygii</taxon>
        <taxon>Neopterygii</taxon>
        <taxon>Teleostei</taxon>
        <taxon>Neoteleostei</taxon>
        <taxon>Acanthomorphata</taxon>
        <taxon>Syngnathiaria</taxon>
        <taxon>Syngnathiformes</taxon>
        <taxon>Syngnathoidei</taxon>
        <taxon>Syngnathidae</taxon>
        <taxon>Hippocampus</taxon>
    </lineage>
</organism>
<feature type="domain" description="C2H2-type" evidence="10">
    <location>
        <begin position="215"/>
        <end position="242"/>
    </location>
</feature>
<dbReference type="InterPro" id="IPR036236">
    <property type="entry name" value="Znf_C2H2_sf"/>
</dbReference>
<evidence type="ECO:0000256" key="4">
    <source>
        <dbReference type="ARBA" id="ARBA00022771"/>
    </source>
</evidence>
<dbReference type="FunFam" id="3.30.160.60:FF:000744">
    <property type="entry name" value="zinc finger E-box-binding homeobox 1"/>
    <property type="match status" value="1"/>
</dbReference>
<feature type="domain" description="C2H2-type" evidence="10">
    <location>
        <begin position="158"/>
        <end position="186"/>
    </location>
</feature>
<evidence type="ECO:0000256" key="6">
    <source>
        <dbReference type="ARBA" id="ARBA00023242"/>
    </source>
</evidence>
<sequence length="349" mass="39959">MFLDLKLLTVNLFGFATFLNWKTQNEMNQMPTVQDNAKEQNAKKLAQEAKANPIAKMKQTKSNIPKQGIHHHASNQTGNKCTSQTVRSPPKMQAGEATQAKAATKPRSAGARHLRKNQCGECGRILSSKTALESHVSVHTGHRGLKRHSIVHRNGRLHVCQQCGKGFVYGFGLAKHVQMVHGKIKPFVCQVCNKSFFTKRDVETHIRVHTGERPFPCHLCEKKFTRSVELNAHLRWHRGEKRHWCPYCGKGFFDQNNLKRHKYIHTGEKPHSCPHCPKHFTQSGHLKNTRIKPTQARGKHANPTQEGWNWKRTLHLSSVRRTCKPVDQRVPFSLLIHIPQMQYSSEYHV</sequence>
<dbReference type="Pfam" id="PF00096">
    <property type="entry name" value="zf-C2H2"/>
    <property type="match status" value="4"/>
</dbReference>
<feature type="domain" description="C2H2-type" evidence="10">
    <location>
        <begin position="117"/>
        <end position="144"/>
    </location>
</feature>
<evidence type="ECO:0000256" key="9">
    <source>
        <dbReference type="SAM" id="SignalP"/>
    </source>
</evidence>
<keyword evidence="5" id="KW-0862">Zinc</keyword>
<evidence type="ECO:0000259" key="10">
    <source>
        <dbReference type="PROSITE" id="PS50157"/>
    </source>
</evidence>
<dbReference type="PROSITE" id="PS50157">
    <property type="entry name" value="ZINC_FINGER_C2H2_2"/>
    <property type="match status" value="5"/>
</dbReference>
<feature type="chain" id="PRO_5018717973" description="C2H2-type domain-containing protein" evidence="9">
    <location>
        <begin position="19"/>
        <end position="349"/>
    </location>
</feature>
<feature type="signal peptide" evidence="9">
    <location>
        <begin position="1"/>
        <end position="18"/>
    </location>
</feature>
<dbReference type="FunFam" id="3.30.160.60:FF:000072">
    <property type="entry name" value="zinc finger protein 143 isoform X1"/>
    <property type="match status" value="1"/>
</dbReference>
<comment type="subcellular location">
    <subcellularLocation>
        <location evidence="1">Nucleus</location>
    </subcellularLocation>
</comment>
<dbReference type="Proteomes" id="UP000264820">
    <property type="component" value="Unplaced"/>
</dbReference>
<evidence type="ECO:0000256" key="2">
    <source>
        <dbReference type="ARBA" id="ARBA00022723"/>
    </source>
</evidence>
<keyword evidence="2" id="KW-0479">Metal-binding</keyword>
<evidence type="ECO:0000256" key="3">
    <source>
        <dbReference type="ARBA" id="ARBA00022737"/>
    </source>
</evidence>
<dbReference type="GO" id="GO:0000981">
    <property type="term" value="F:DNA-binding transcription factor activity, RNA polymerase II-specific"/>
    <property type="evidence" value="ECO:0007669"/>
    <property type="project" value="TreeGrafter"/>
</dbReference>
<dbReference type="OMA" id="CETMAYS"/>
<reference evidence="11" key="2">
    <citation type="submission" date="2025-09" db="UniProtKB">
        <authorList>
            <consortium name="Ensembl"/>
        </authorList>
    </citation>
    <scope>IDENTIFICATION</scope>
</reference>
<dbReference type="InterPro" id="IPR050527">
    <property type="entry name" value="Snail/Krueppel_Znf"/>
</dbReference>
<dbReference type="GO" id="GO:0008270">
    <property type="term" value="F:zinc ion binding"/>
    <property type="evidence" value="ECO:0007669"/>
    <property type="project" value="UniProtKB-KW"/>
</dbReference>
<dbReference type="PANTHER" id="PTHR24388:SF50">
    <property type="entry name" value="ZINC FINGER PROTEIN 646"/>
    <property type="match status" value="1"/>
</dbReference>
<dbReference type="AlphaFoldDB" id="A0A3Q2YGX9"/>